<dbReference type="EMBL" id="CP116967">
    <property type="protein sequence ID" value="WNM58353.1"/>
    <property type="molecule type" value="Genomic_DNA"/>
</dbReference>
<evidence type="ECO:0000313" key="1">
    <source>
        <dbReference type="EMBL" id="WNM58353.1"/>
    </source>
</evidence>
<name>A0AA96GGA9_9BACT</name>
<reference evidence="1 2" key="1">
    <citation type="submission" date="2023-01" db="EMBL/GenBank/DDBJ databases">
        <title>Cultivation and genomic characterization of new, ubiquitous marine nitrite-oxidizing bacteria from the Nitrospirales.</title>
        <authorList>
            <person name="Mueller A.J."/>
            <person name="Daebeler A."/>
            <person name="Herbold C.W."/>
            <person name="Kirkegaard R.H."/>
            <person name="Daims H."/>
        </authorList>
    </citation>
    <scope>NUCLEOTIDE SEQUENCE [LARGE SCALE GENOMIC DNA]</scope>
    <source>
        <strain evidence="1 2">VA</strain>
    </source>
</reference>
<gene>
    <name evidence="1" type="ORF">PP769_00915</name>
</gene>
<dbReference type="KEGG" id="nall:PP769_00915"/>
<dbReference type="Proteomes" id="UP001302719">
    <property type="component" value="Chromosome"/>
</dbReference>
<protein>
    <submittedName>
        <fullName evidence="1">Uncharacterized protein</fullName>
    </submittedName>
</protein>
<dbReference type="RefSeq" id="WP_312644072.1">
    <property type="nucleotide sequence ID" value="NZ_CP116967.1"/>
</dbReference>
<organism evidence="1 2">
    <name type="scientific">Candidatus Nitrospira allomarina</name>
    <dbReference type="NCBI Taxonomy" id="3020900"/>
    <lineage>
        <taxon>Bacteria</taxon>
        <taxon>Pseudomonadati</taxon>
        <taxon>Nitrospirota</taxon>
        <taxon>Nitrospiria</taxon>
        <taxon>Nitrospirales</taxon>
        <taxon>Nitrospiraceae</taxon>
        <taxon>Nitrospira</taxon>
    </lineage>
</organism>
<dbReference type="AlphaFoldDB" id="A0AA96GGA9"/>
<proteinExistence type="predicted"/>
<evidence type="ECO:0000313" key="2">
    <source>
        <dbReference type="Proteomes" id="UP001302719"/>
    </source>
</evidence>
<sequence>MTGPHIRCHAESREASRQTMGRVSWAQILRFAQNDKIEERTINAQSRRIHCLYVRLSQGPAELAQILRFTQDDMKLEQDDHLEIFLQQLSGI</sequence>
<keyword evidence="2" id="KW-1185">Reference proteome</keyword>
<accession>A0AA96GGA9</accession>